<feature type="transmembrane region" description="Helical" evidence="5">
    <location>
        <begin position="42"/>
        <end position="61"/>
    </location>
</feature>
<keyword evidence="3 5" id="KW-1133">Transmembrane helix</keyword>
<dbReference type="PRINTS" id="PR00249">
    <property type="entry name" value="GPCRSECRETIN"/>
</dbReference>
<keyword evidence="6" id="KW-0675">Receptor</keyword>
<comment type="caution">
    <text evidence="6">The sequence shown here is derived from an EMBL/GenBank/DDBJ whole genome shotgun (WGS) entry which is preliminary data.</text>
</comment>
<accession>A0AAV4IBU3</accession>
<keyword evidence="7" id="KW-1185">Reference proteome</keyword>
<dbReference type="EMBL" id="BMAT01009483">
    <property type="protein sequence ID" value="GFS07012.1"/>
    <property type="molecule type" value="Genomic_DNA"/>
</dbReference>
<dbReference type="GO" id="GO:0008528">
    <property type="term" value="F:G protein-coupled peptide receptor activity"/>
    <property type="evidence" value="ECO:0007669"/>
    <property type="project" value="TreeGrafter"/>
</dbReference>
<reference evidence="6 7" key="1">
    <citation type="journal article" date="2021" name="Elife">
        <title>Chloroplast acquisition without the gene transfer in kleptoplastic sea slugs, Plakobranchus ocellatus.</title>
        <authorList>
            <person name="Maeda T."/>
            <person name="Takahashi S."/>
            <person name="Yoshida T."/>
            <person name="Shimamura S."/>
            <person name="Takaki Y."/>
            <person name="Nagai Y."/>
            <person name="Toyoda A."/>
            <person name="Suzuki Y."/>
            <person name="Arimoto A."/>
            <person name="Ishii H."/>
            <person name="Satoh N."/>
            <person name="Nishiyama T."/>
            <person name="Hasebe M."/>
            <person name="Maruyama T."/>
            <person name="Minagawa J."/>
            <person name="Obokata J."/>
            <person name="Shigenobu S."/>
        </authorList>
    </citation>
    <scope>NUCLEOTIDE SEQUENCE [LARGE SCALE GENOMIC DNA]</scope>
</reference>
<organism evidence="6 7">
    <name type="scientific">Elysia marginata</name>
    <dbReference type="NCBI Taxonomy" id="1093978"/>
    <lineage>
        <taxon>Eukaryota</taxon>
        <taxon>Metazoa</taxon>
        <taxon>Spiralia</taxon>
        <taxon>Lophotrochozoa</taxon>
        <taxon>Mollusca</taxon>
        <taxon>Gastropoda</taxon>
        <taxon>Heterobranchia</taxon>
        <taxon>Euthyneura</taxon>
        <taxon>Panpulmonata</taxon>
        <taxon>Sacoglossa</taxon>
        <taxon>Placobranchoidea</taxon>
        <taxon>Plakobranchidae</taxon>
        <taxon>Elysia</taxon>
    </lineage>
</organism>
<dbReference type="InterPro" id="IPR017983">
    <property type="entry name" value="GPCR_2_secretin-like_CS"/>
</dbReference>
<dbReference type="GO" id="GO:0007188">
    <property type="term" value="P:adenylate cyclase-modulating G protein-coupled receptor signaling pathway"/>
    <property type="evidence" value="ECO:0007669"/>
    <property type="project" value="TreeGrafter"/>
</dbReference>
<gene>
    <name evidence="6" type="ORF">ElyMa_004719400</name>
</gene>
<evidence type="ECO:0000256" key="5">
    <source>
        <dbReference type="SAM" id="Phobius"/>
    </source>
</evidence>
<dbReference type="InterPro" id="IPR050332">
    <property type="entry name" value="GPCR_2"/>
</dbReference>
<dbReference type="GO" id="GO:0005886">
    <property type="term" value="C:plasma membrane"/>
    <property type="evidence" value="ECO:0007669"/>
    <property type="project" value="TreeGrafter"/>
</dbReference>
<dbReference type="Gene3D" id="1.20.1070.10">
    <property type="entry name" value="Rhodopsin 7-helix transmembrane proteins"/>
    <property type="match status" value="1"/>
</dbReference>
<sequence>MVVIRRALKATFVLIPLFGVQLFVTVYRLPAGTPFLTFYEKFSVFVLNSQGFFVALIFCFFNGEVRRLYGLGSPSHWRLLQHSHGTISLPSTANSPVSRSYCVRMKVNNYVTSPKPFNQKAESLKM</sequence>
<dbReference type="AlphaFoldDB" id="A0AAV4IBU3"/>
<comment type="subcellular location">
    <subcellularLocation>
        <location evidence="1">Membrane</location>
        <topology evidence="1">Multi-pass membrane protein</topology>
    </subcellularLocation>
</comment>
<feature type="transmembrane region" description="Helical" evidence="5">
    <location>
        <begin position="12"/>
        <end position="30"/>
    </location>
</feature>
<evidence type="ECO:0000256" key="2">
    <source>
        <dbReference type="ARBA" id="ARBA00022692"/>
    </source>
</evidence>
<proteinExistence type="predicted"/>
<evidence type="ECO:0000313" key="7">
    <source>
        <dbReference type="Proteomes" id="UP000762676"/>
    </source>
</evidence>
<dbReference type="PANTHER" id="PTHR45620:SF42">
    <property type="entry name" value="G-PROTEIN COUPLED RECEPTOR SEB-2"/>
    <property type="match status" value="1"/>
</dbReference>
<keyword evidence="4 5" id="KW-0472">Membrane</keyword>
<keyword evidence="2 5" id="KW-0812">Transmembrane</keyword>
<dbReference type="PROSITE" id="PS00650">
    <property type="entry name" value="G_PROTEIN_RECEP_F2_2"/>
    <property type="match status" value="1"/>
</dbReference>
<evidence type="ECO:0000256" key="1">
    <source>
        <dbReference type="ARBA" id="ARBA00004141"/>
    </source>
</evidence>
<evidence type="ECO:0000313" key="6">
    <source>
        <dbReference type="EMBL" id="GFS07012.1"/>
    </source>
</evidence>
<name>A0AAV4IBU3_9GAST</name>
<evidence type="ECO:0000256" key="3">
    <source>
        <dbReference type="ARBA" id="ARBA00022989"/>
    </source>
</evidence>
<dbReference type="PANTHER" id="PTHR45620">
    <property type="entry name" value="PDF RECEPTOR-LIKE PROTEIN-RELATED"/>
    <property type="match status" value="1"/>
</dbReference>
<evidence type="ECO:0000256" key="4">
    <source>
        <dbReference type="ARBA" id="ARBA00023136"/>
    </source>
</evidence>
<dbReference type="Proteomes" id="UP000762676">
    <property type="component" value="Unassembled WGS sequence"/>
</dbReference>
<dbReference type="InterPro" id="IPR000832">
    <property type="entry name" value="GPCR_2_secretin-like"/>
</dbReference>
<protein>
    <submittedName>
        <fullName evidence="6">Calcitonin family peptide receptor</fullName>
    </submittedName>
</protein>